<name>A0A0L6UQH8_9BASI</name>
<dbReference type="VEuPathDB" id="FungiDB:VP01_423g3"/>
<reference evidence="2 3" key="1">
    <citation type="submission" date="2015-08" db="EMBL/GenBank/DDBJ databases">
        <title>Next Generation Sequencing and Analysis of the Genome of Puccinia sorghi L Schw, the Causal Agent of Maize Common Rust.</title>
        <authorList>
            <person name="Rochi L."/>
            <person name="Burguener G."/>
            <person name="Darino M."/>
            <person name="Turjanski A."/>
            <person name="Kreff E."/>
            <person name="Dieguez M.J."/>
            <person name="Sacco F."/>
        </authorList>
    </citation>
    <scope>NUCLEOTIDE SEQUENCE [LARGE SCALE GENOMIC DNA]</scope>
    <source>
        <strain evidence="2 3">RO10H11247</strain>
    </source>
</reference>
<gene>
    <name evidence="2" type="ORF">VP01_423g3</name>
</gene>
<evidence type="ECO:0000313" key="2">
    <source>
        <dbReference type="EMBL" id="KNZ50784.1"/>
    </source>
</evidence>
<dbReference type="Proteomes" id="UP000037035">
    <property type="component" value="Unassembled WGS sequence"/>
</dbReference>
<dbReference type="STRING" id="27349.A0A0L6UQH8"/>
<proteinExistence type="predicted"/>
<protein>
    <submittedName>
        <fullName evidence="2">Uncharacterized protein</fullName>
    </submittedName>
</protein>
<dbReference type="PANTHER" id="PTHR31912:SF34">
    <property type="entry name" value="NOTOCHORD-RELATED PROTEIN"/>
    <property type="match status" value="1"/>
</dbReference>
<dbReference type="PANTHER" id="PTHR31912">
    <property type="entry name" value="IP13529P"/>
    <property type="match status" value="1"/>
</dbReference>
<feature type="region of interest" description="Disordered" evidence="1">
    <location>
        <begin position="893"/>
        <end position="923"/>
    </location>
</feature>
<dbReference type="EMBL" id="LAVV01009324">
    <property type="protein sequence ID" value="KNZ50784.1"/>
    <property type="molecule type" value="Genomic_DNA"/>
</dbReference>
<comment type="caution">
    <text evidence="2">The sequence shown here is derived from an EMBL/GenBank/DDBJ whole genome shotgun (WGS) entry which is preliminary data.</text>
</comment>
<organism evidence="2 3">
    <name type="scientific">Puccinia sorghi</name>
    <dbReference type="NCBI Taxonomy" id="27349"/>
    <lineage>
        <taxon>Eukaryota</taxon>
        <taxon>Fungi</taxon>
        <taxon>Dikarya</taxon>
        <taxon>Basidiomycota</taxon>
        <taxon>Pucciniomycotina</taxon>
        <taxon>Pucciniomycetes</taxon>
        <taxon>Pucciniales</taxon>
        <taxon>Pucciniaceae</taxon>
        <taxon>Puccinia</taxon>
    </lineage>
</organism>
<evidence type="ECO:0000313" key="3">
    <source>
        <dbReference type="Proteomes" id="UP000037035"/>
    </source>
</evidence>
<evidence type="ECO:0000256" key="1">
    <source>
        <dbReference type="SAM" id="MobiDB-lite"/>
    </source>
</evidence>
<sequence>MENLLPGILNGSLSKQKRYVLDYYMLALLLLGNLHNLLSRSMFQQMRMILGLAELKLPHWDAIRRTRENIRQMLNIHIKQAETIFMNKCSSLSLKDMLGHELSNPYVNKHLHFIPHDPCGKNVYALYQSAKWREHLPFDVRVQMIRQGKKDFYLFEPTTLKSPVWDHALECFTRVVIPIFFYMSQNEIYAKCINPKIQPHRTHPNHFSIFFPSDLSYNSSSLMSINTQEFGINYLEMKLNDGLSYSDACNHEIIEVHPSSTKSISLPNKWRLKANGKMIRHLPICLYADDTSGNQSKQWNKHNSIYFTFAGLSPAHTNQEYNTHFITTSNVCTALELAEQVVDEMNHISTEGFTAYDSLICQEVLVMSVVLCFLADSPMHAEVTSTPNPGTSNNPCQVCHLGVIKRIEKPTLKYVQEFFGLSTTLHRRWENNQQQVKEMWKIFKENTEAEFELEGKVYGMREQINVGIIEICKDPHRSEDHTRIQKIDEENPDCLFNPLLRLKSFDGFQDKPVELLHVYLLGVVKYLFKEFMKSAKAKYPDIEARWAAVNADALNIDPIRPQFLITHSGSLIGKHFRVVVQAAPFVFFPSMNLSQRQLWFHLCYLGNLLFQTHIEDMDVYIHELKKHIKLFLIESIKMSSRWANKPKFHMFTHLPEAILRFGPPSLFATEKFESYNSILRTASIHSNRHSPSRDIAISFSNYQNMRLILSGASLYDSHTHQYLQASSAVKEIFSTNDTIQKSMGYNSKAINQFGSGPSVTHNQAATVYESNVPFELSQLFPGTAIQEVSSINLNSKESITKESFVMEIAACLNVQHDCHYGRCETIKTIIPPKGSKEGHSVMMNIKHSTHNRYILNVCSHHAARYHRLLSHLSFTLPEQQAISNIVEPSVAKWAAEEAQKSQNRGQQGNRGKGKQRAAPPSAS</sequence>
<dbReference type="OrthoDB" id="2506480at2759"/>
<dbReference type="AlphaFoldDB" id="A0A0L6UQH8"/>
<accession>A0A0L6UQH8</accession>
<keyword evidence="3" id="KW-1185">Reference proteome</keyword>